<feature type="compositionally biased region" description="Polar residues" evidence="1">
    <location>
        <begin position="1"/>
        <end position="22"/>
    </location>
</feature>
<dbReference type="InParanoid" id="E3MIL2"/>
<feature type="region of interest" description="Disordered" evidence="1">
    <location>
        <begin position="1"/>
        <end position="57"/>
    </location>
</feature>
<feature type="compositionally biased region" description="Gly residues" evidence="1">
    <location>
        <begin position="26"/>
        <end position="43"/>
    </location>
</feature>
<evidence type="ECO:0000313" key="2">
    <source>
        <dbReference type="EMBL" id="EFP02542.1"/>
    </source>
</evidence>
<dbReference type="Proteomes" id="UP000008281">
    <property type="component" value="Unassembled WGS sequence"/>
</dbReference>
<sequence>MGSKTGTINPTFQKNQTMDTESTGTPTGGPTGGPIGGPTGGPTGMQTGAPIDGVRRY</sequence>
<evidence type="ECO:0000313" key="3">
    <source>
        <dbReference type="Proteomes" id="UP000008281"/>
    </source>
</evidence>
<organism evidence="3">
    <name type="scientific">Caenorhabditis remanei</name>
    <name type="common">Caenorhabditis vulgaris</name>
    <dbReference type="NCBI Taxonomy" id="31234"/>
    <lineage>
        <taxon>Eukaryota</taxon>
        <taxon>Metazoa</taxon>
        <taxon>Ecdysozoa</taxon>
        <taxon>Nematoda</taxon>
        <taxon>Chromadorea</taxon>
        <taxon>Rhabditida</taxon>
        <taxon>Rhabditina</taxon>
        <taxon>Rhabditomorpha</taxon>
        <taxon>Rhabditoidea</taxon>
        <taxon>Rhabditidae</taxon>
        <taxon>Peloderinae</taxon>
        <taxon>Caenorhabditis</taxon>
    </lineage>
</organism>
<dbReference type="EMBL" id="DS268448">
    <property type="protein sequence ID" value="EFP02542.1"/>
    <property type="molecule type" value="Genomic_DNA"/>
</dbReference>
<accession>E3MIL2</accession>
<keyword evidence="3" id="KW-1185">Reference proteome</keyword>
<gene>
    <name evidence="2" type="ORF">CRE_02396</name>
</gene>
<dbReference type="AlphaFoldDB" id="E3MIL2"/>
<protein>
    <submittedName>
        <fullName evidence="2">Uncharacterized protein</fullName>
    </submittedName>
</protein>
<reference evidence="2" key="1">
    <citation type="submission" date="2007-07" db="EMBL/GenBank/DDBJ databases">
        <title>PCAP assembly of the Caenorhabditis remanei genome.</title>
        <authorList>
            <consortium name="The Caenorhabditis remanei Sequencing Consortium"/>
            <person name="Wilson R.K."/>
        </authorList>
    </citation>
    <scope>NUCLEOTIDE SEQUENCE [LARGE SCALE GENOMIC DNA]</scope>
    <source>
        <strain evidence="2">PB4641</strain>
    </source>
</reference>
<name>E3MIL2_CAERE</name>
<evidence type="ECO:0000256" key="1">
    <source>
        <dbReference type="SAM" id="MobiDB-lite"/>
    </source>
</evidence>
<proteinExistence type="predicted"/>
<dbReference type="HOGENOM" id="CLU_2998449_0_0_1"/>